<protein>
    <recommendedName>
        <fullName evidence="1">Myb/SANT-like domain-containing protein</fullName>
    </recommendedName>
</protein>
<reference evidence="2 3" key="1">
    <citation type="journal article" date="2023" name="Plants (Basel)">
        <title>Bridging the Gap: Combining Genomics and Transcriptomics Approaches to Understand Stylosanthes scabra, an Orphan Legume from the Brazilian Caatinga.</title>
        <authorList>
            <person name="Ferreira-Neto J.R.C."/>
            <person name="da Silva M.D."/>
            <person name="Binneck E."/>
            <person name="de Melo N.F."/>
            <person name="da Silva R.H."/>
            <person name="de Melo A.L.T.M."/>
            <person name="Pandolfi V."/>
            <person name="Bustamante F.O."/>
            <person name="Brasileiro-Vidal A.C."/>
            <person name="Benko-Iseppon A.M."/>
        </authorList>
    </citation>
    <scope>NUCLEOTIDE SEQUENCE [LARGE SCALE GENOMIC DNA]</scope>
    <source>
        <tissue evidence="2">Leaves</tissue>
    </source>
</reference>
<feature type="domain" description="Myb/SANT-like" evidence="1">
    <location>
        <begin position="67"/>
        <end position="154"/>
    </location>
</feature>
<organism evidence="2 3">
    <name type="scientific">Stylosanthes scabra</name>
    <dbReference type="NCBI Taxonomy" id="79078"/>
    <lineage>
        <taxon>Eukaryota</taxon>
        <taxon>Viridiplantae</taxon>
        <taxon>Streptophyta</taxon>
        <taxon>Embryophyta</taxon>
        <taxon>Tracheophyta</taxon>
        <taxon>Spermatophyta</taxon>
        <taxon>Magnoliopsida</taxon>
        <taxon>eudicotyledons</taxon>
        <taxon>Gunneridae</taxon>
        <taxon>Pentapetalae</taxon>
        <taxon>rosids</taxon>
        <taxon>fabids</taxon>
        <taxon>Fabales</taxon>
        <taxon>Fabaceae</taxon>
        <taxon>Papilionoideae</taxon>
        <taxon>50 kb inversion clade</taxon>
        <taxon>dalbergioids sensu lato</taxon>
        <taxon>Dalbergieae</taxon>
        <taxon>Pterocarpus clade</taxon>
        <taxon>Stylosanthes</taxon>
    </lineage>
</organism>
<evidence type="ECO:0000259" key="1">
    <source>
        <dbReference type="Pfam" id="PF12776"/>
    </source>
</evidence>
<proteinExistence type="predicted"/>
<dbReference type="PANTHER" id="PTHR46250">
    <property type="entry name" value="MYB/SANT-LIKE DNA-BINDING DOMAIN PROTEIN-RELATED"/>
    <property type="match status" value="1"/>
</dbReference>
<dbReference type="InterPro" id="IPR024752">
    <property type="entry name" value="Myb/SANT-like_dom"/>
</dbReference>
<dbReference type="Pfam" id="PF12776">
    <property type="entry name" value="Myb_DNA-bind_3"/>
    <property type="match status" value="1"/>
</dbReference>
<dbReference type="Proteomes" id="UP001341840">
    <property type="component" value="Unassembled WGS sequence"/>
</dbReference>
<comment type="caution">
    <text evidence="2">The sequence shown here is derived from an EMBL/GenBank/DDBJ whole genome shotgun (WGS) entry which is preliminary data.</text>
</comment>
<accession>A0ABU6YST3</accession>
<dbReference type="PANTHER" id="PTHR46250:SF18">
    <property type="entry name" value="MYB_SANT-LIKE DOMAIN-CONTAINING PROTEIN"/>
    <property type="match status" value="1"/>
</dbReference>
<dbReference type="EMBL" id="JASCZI010242644">
    <property type="protein sequence ID" value="MED6211688.1"/>
    <property type="molecule type" value="Genomic_DNA"/>
</dbReference>
<sequence>MDVDPEDESGILDAFRKLETMQRKRGFKLLRTPQSGLNCATLWLLECLRSGEQLEALPVIMDKRMGSDEETKAFVGFMEEFVVDSTQPDCGQFRTMTFEELALKIIERFPNCILTAKHCKNKHKQMKEKYQYAANMLACSGFGWNEEKQSVEVDSRDVLDAWMKDAKVRIREFSNLDLIPEGRYITAEVMETVRVPRIVQQHQPRNEDEDHEMPEYEPENEIDFAAKYVPRAVNHPKPVFGGVESIEDKAGRVLL</sequence>
<name>A0ABU6YST3_9FABA</name>
<keyword evidence="3" id="KW-1185">Reference proteome</keyword>
<evidence type="ECO:0000313" key="2">
    <source>
        <dbReference type="EMBL" id="MED6211688.1"/>
    </source>
</evidence>
<gene>
    <name evidence="2" type="ORF">PIB30_076102</name>
</gene>
<evidence type="ECO:0000313" key="3">
    <source>
        <dbReference type="Proteomes" id="UP001341840"/>
    </source>
</evidence>